<evidence type="ECO:0000256" key="1">
    <source>
        <dbReference type="SAM" id="MobiDB-lite"/>
    </source>
</evidence>
<feature type="compositionally biased region" description="Low complexity" evidence="1">
    <location>
        <begin position="62"/>
        <end position="73"/>
    </location>
</feature>
<feature type="region of interest" description="Disordered" evidence="1">
    <location>
        <begin position="198"/>
        <end position="257"/>
    </location>
</feature>
<gene>
    <name evidence="2" type="ORF">PSTG_04841</name>
</gene>
<evidence type="ECO:0000313" key="2">
    <source>
        <dbReference type="EMBL" id="KNF02019.1"/>
    </source>
</evidence>
<evidence type="ECO:0000313" key="3">
    <source>
        <dbReference type="Proteomes" id="UP000054564"/>
    </source>
</evidence>
<dbReference type="AlphaFoldDB" id="A0A0L0VRX5"/>
<feature type="region of interest" description="Disordered" evidence="1">
    <location>
        <begin position="1"/>
        <end position="79"/>
    </location>
</feature>
<accession>A0A0L0VRX5</accession>
<comment type="caution">
    <text evidence="2">The sequence shown here is derived from an EMBL/GenBank/DDBJ whole genome shotgun (WGS) entry which is preliminary data.</text>
</comment>
<name>A0A0L0VRX5_9BASI</name>
<feature type="compositionally biased region" description="Polar residues" evidence="1">
    <location>
        <begin position="34"/>
        <end position="52"/>
    </location>
</feature>
<dbReference type="Proteomes" id="UP000054564">
    <property type="component" value="Unassembled WGS sequence"/>
</dbReference>
<dbReference type="EMBL" id="AJIL01000026">
    <property type="protein sequence ID" value="KNF02019.1"/>
    <property type="molecule type" value="Genomic_DNA"/>
</dbReference>
<proteinExistence type="predicted"/>
<reference evidence="3" key="1">
    <citation type="submission" date="2014-03" db="EMBL/GenBank/DDBJ databases">
        <title>The Genome Sequence of Puccinia striiformis f. sp. tritici PST-78.</title>
        <authorList>
            <consortium name="The Broad Institute Genome Sequencing Platform"/>
            <person name="Cuomo C."/>
            <person name="Hulbert S."/>
            <person name="Chen X."/>
            <person name="Walker B."/>
            <person name="Young S.K."/>
            <person name="Zeng Q."/>
            <person name="Gargeya S."/>
            <person name="Fitzgerald M."/>
            <person name="Haas B."/>
            <person name="Abouelleil A."/>
            <person name="Alvarado L."/>
            <person name="Arachchi H.M."/>
            <person name="Berlin A.M."/>
            <person name="Chapman S.B."/>
            <person name="Goldberg J."/>
            <person name="Griggs A."/>
            <person name="Gujja S."/>
            <person name="Hansen M."/>
            <person name="Howarth C."/>
            <person name="Imamovic A."/>
            <person name="Larimer J."/>
            <person name="McCowan C."/>
            <person name="Montmayeur A."/>
            <person name="Murphy C."/>
            <person name="Neiman D."/>
            <person name="Pearson M."/>
            <person name="Priest M."/>
            <person name="Roberts A."/>
            <person name="Saif S."/>
            <person name="Shea T."/>
            <person name="Sisk P."/>
            <person name="Sykes S."/>
            <person name="Wortman J."/>
            <person name="Nusbaum C."/>
            <person name="Birren B."/>
        </authorList>
    </citation>
    <scope>NUCLEOTIDE SEQUENCE [LARGE SCALE GENOMIC DNA]</scope>
    <source>
        <strain evidence="3">race PST-78</strain>
    </source>
</reference>
<keyword evidence="3" id="KW-1185">Reference proteome</keyword>
<sequence length="347" mass="37511">MLQVNTNTPPKPTNRILAPHCSSIRPNGYPLISPSASSPEAPKTPSSAQTSHYCDESPRAVSSTSASSSNWSSPCTLPRSSPLRPAQLGSAPFSKIAVNLSASIGDLLMHSHSHGNFGVAMDSPSNEPFQDAFFAPFCATESGNPMAVAPHVVSDVHPDVAENPIIQCLRDLHLLQTPLRVAFQEVFDCLSDEVFDPSTQPTDYADDKVTNDLNAPLSLPPTPPLNHPDSNDEPPVIRSSRSRTHPSAQGLKDLPPLTYPSKMPCSLVRRPAKVRRSTRDKKTIAQTVCPCAKLGVSFQPKVPQSLIFDRSFIHETSNFKFWNSILEGPPLTASALNRAQKSVDLAP</sequence>
<dbReference type="OrthoDB" id="2510033at2759"/>
<protein>
    <submittedName>
        <fullName evidence="2">Uncharacterized protein</fullName>
    </submittedName>
</protein>
<organism evidence="2 3">
    <name type="scientific">Puccinia striiformis f. sp. tritici PST-78</name>
    <dbReference type="NCBI Taxonomy" id="1165861"/>
    <lineage>
        <taxon>Eukaryota</taxon>
        <taxon>Fungi</taxon>
        <taxon>Dikarya</taxon>
        <taxon>Basidiomycota</taxon>
        <taxon>Pucciniomycotina</taxon>
        <taxon>Pucciniomycetes</taxon>
        <taxon>Pucciniales</taxon>
        <taxon>Pucciniaceae</taxon>
        <taxon>Puccinia</taxon>
    </lineage>
</organism>